<accession>A0A1V9ZJY0</accession>
<dbReference type="EMBL" id="JNBR01000087">
    <property type="protein sequence ID" value="OQR98299.1"/>
    <property type="molecule type" value="Genomic_DNA"/>
</dbReference>
<dbReference type="Proteomes" id="UP000243579">
    <property type="component" value="Unassembled WGS sequence"/>
</dbReference>
<evidence type="ECO:0000313" key="3">
    <source>
        <dbReference type="Proteomes" id="UP000243579"/>
    </source>
</evidence>
<evidence type="ECO:0000256" key="1">
    <source>
        <dbReference type="SAM" id="MobiDB-lite"/>
    </source>
</evidence>
<organism evidence="2 3">
    <name type="scientific">Achlya hypogyna</name>
    <name type="common">Oomycete</name>
    <name type="synonym">Protoachlya hypogyna</name>
    <dbReference type="NCBI Taxonomy" id="1202772"/>
    <lineage>
        <taxon>Eukaryota</taxon>
        <taxon>Sar</taxon>
        <taxon>Stramenopiles</taxon>
        <taxon>Oomycota</taxon>
        <taxon>Saprolegniomycetes</taxon>
        <taxon>Saprolegniales</taxon>
        <taxon>Achlyaceae</taxon>
        <taxon>Achlya</taxon>
    </lineage>
</organism>
<evidence type="ECO:0000313" key="2">
    <source>
        <dbReference type="EMBL" id="OQR98299.1"/>
    </source>
</evidence>
<comment type="caution">
    <text evidence="2">The sequence shown here is derived from an EMBL/GenBank/DDBJ whole genome shotgun (WGS) entry which is preliminary data.</text>
</comment>
<dbReference type="AlphaFoldDB" id="A0A1V9ZJY0"/>
<feature type="region of interest" description="Disordered" evidence="1">
    <location>
        <begin position="1"/>
        <end position="29"/>
    </location>
</feature>
<reference evidence="2 3" key="1">
    <citation type="journal article" date="2014" name="Genome Biol. Evol.">
        <title>The secreted proteins of Achlya hypogyna and Thraustotheca clavata identify the ancestral oomycete secretome and reveal gene acquisitions by horizontal gene transfer.</title>
        <authorList>
            <person name="Misner I."/>
            <person name="Blouin N."/>
            <person name="Leonard G."/>
            <person name="Richards T.A."/>
            <person name="Lane C.E."/>
        </authorList>
    </citation>
    <scope>NUCLEOTIDE SEQUENCE [LARGE SCALE GENOMIC DNA]</scope>
    <source>
        <strain evidence="2 3">ATCC 48635</strain>
    </source>
</reference>
<dbReference type="OrthoDB" id="57996at2759"/>
<keyword evidence="3" id="KW-1185">Reference proteome</keyword>
<protein>
    <submittedName>
        <fullName evidence="2">Uncharacterized protein</fullName>
    </submittedName>
</protein>
<gene>
    <name evidence="2" type="ORF">ACHHYP_08762</name>
</gene>
<name>A0A1V9ZJY0_ACHHY</name>
<sequence length="167" mass="18459">MACYHPTPQLGPAYSSNSAGDGPEKTRDRKSWFPRFKSTLLGSYRANEMFVCCECAVGDRKHYKGADGIHCACGKDQWQLAKDMEALEYNRRLELCKAQGGKRYDDIMAGGDGKPEAVDCSAELLELTPLPFSRDDPMAVLRDPALGDYLCEFFDDDSDADDPITAA</sequence>
<proteinExistence type="predicted"/>